<evidence type="ECO:0000313" key="2">
    <source>
        <dbReference type="Ensembl" id="ENSABRP00000014121.1"/>
    </source>
</evidence>
<dbReference type="PANTHER" id="PTHR33487">
    <property type="entry name" value="CILIA- AND FLAGELLA-ASSOCIATED PROTEIN 54"/>
    <property type="match status" value="1"/>
</dbReference>
<gene>
    <name evidence="2" type="primary">CFAP54</name>
</gene>
<protein>
    <submittedName>
        <fullName evidence="2">Cilia and flagella associated protein 54</fullName>
    </submittedName>
</protein>
<evidence type="ECO:0000256" key="1">
    <source>
        <dbReference type="SAM" id="MobiDB-lite"/>
    </source>
</evidence>
<dbReference type="GO" id="GO:0005576">
    <property type="term" value="C:extracellular region"/>
    <property type="evidence" value="ECO:0007669"/>
    <property type="project" value="GOC"/>
</dbReference>
<feature type="region of interest" description="Disordered" evidence="1">
    <location>
        <begin position="1632"/>
        <end position="1668"/>
    </location>
</feature>
<dbReference type="GO" id="GO:0090660">
    <property type="term" value="P:cerebrospinal fluid circulation"/>
    <property type="evidence" value="ECO:0007669"/>
    <property type="project" value="Ensembl"/>
</dbReference>
<reference evidence="2" key="1">
    <citation type="submission" date="2025-08" db="UniProtKB">
        <authorList>
            <consortium name="Ensembl"/>
        </authorList>
    </citation>
    <scope>IDENTIFICATION</scope>
</reference>
<organism evidence="2 3">
    <name type="scientific">Anser brachyrhynchus</name>
    <name type="common">Pink-footed goose</name>
    <dbReference type="NCBI Taxonomy" id="132585"/>
    <lineage>
        <taxon>Eukaryota</taxon>
        <taxon>Metazoa</taxon>
        <taxon>Chordata</taxon>
        <taxon>Craniata</taxon>
        <taxon>Vertebrata</taxon>
        <taxon>Euteleostomi</taxon>
        <taxon>Archelosauria</taxon>
        <taxon>Archosauria</taxon>
        <taxon>Dinosauria</taxon>
        <taxon>Saurischia</taxon>
        <taxon>Theropoda</taxon>
        <taxon>Coelurosauria</taxon>
        <taxon>Aves</taxon>
        <taxon>Neognathae</taxon>
        <taxon>Galloanserae</taxon>
        <taxon>Anseriformes</taxon>
        <taxon>Anatidae</taxon>
        <taxon>Anserinae</taxon>
        <taxon>Anser</taxon>
    </lineage>
</organism>
<dbReference type="Ensembl" id="ENSABRT00000020126.1">
    <property type="protein sequence ID" value="ENSABRP00000014121.1"/>
    <property type="gene ID" value="ENSABRG00000012499.1"/>
</dbReference>
<reference evidence="2" key="2">
    <citation type="submission" date="2025-09" db="UniProtKB">
        <authorList>
            <consortium name="Ensembl"/>
        </authorList>
    </citation>
    <scope>IDENTIFICATION</scope>
</reference>
<dbReference type="InterPro" id="IPR027912">
    <property type="entry name" value="CFAP54"/>
</dbReference>
<dbReference type="PANTHER" id="PTHR33487:SF1">
    <property type="entry name" value="CILIA- AND FLAGELLA-ASSOCIATED PROTEIN 54"/>
    <property type="match status" value="1"/>
</dbReference>
<dbReference type="GO" id="GO:0120316">
    <property type="term" value="P:sperm flagellum assembly"/>
    <property type="evidence" value="ECO:0007669"/>
    <property type="project" value="Ensembl"/>
</dbReference>
<feature type="compositionally biased region" description="Basic and acidic residues" evidence="1">
    <location>
        <begin position="1650"/>
        <end position="1660"/>
    </location>
</feature>
<evidence type="ECO:0000313" key="3">
    <source>
        <dbReference type="Proteomes" id="UP000694426"/>
    </source>
</evidence>
<dbReference type="GeneTree" id="ENSGT00940000162446"/>
<sequence>MADVQVARHRTGGNRAVLLSIPPKPLSCDAHRELRNTPVPRPPPTALKEGVCSFLLEAGGHPGGLLGLPEPGLRLRGLPPAGPRRGRHVPGQSRCPCPLLGDAAAPRPGRSMAEPPPAAFYGAVAPGNPVVDSLEAELRDVLGFLRRLRGAGEAEPQRHDLHRRGANTLFNIWNKYKPRLPDWYYNDKLLKVGDSLVQIKEYKLALRQCYGRYLQQFSSVNPDDVTDDVHKFKSTFFPNGFRDKNAAFTLHALQERTVCIYQMVCSNDRNLQNQESLKTCFNVLSSLRLTMQVALPQENLCWLIYNGTIHIYTICRHLMMIGQSAKVLEYLLWASICMELSIPLLSVHYLTWRATLYAAVSQCYFDCQAGIHGEVFARRGLIKIDELKQLENISSSQENSETKKMFREATLKMSVMIFKRAVYESRRKPKSYFRPKLRFSLKEAQNLSWPRTTTERLLTEMFDCTAAQFLAILEALSDCSRHVLRPAPPVPDEIEIRDVISELFFAGLEILSGGMSTTGIQGSHCTDNFGTINASSTLLQLILTGEKGVPGDAAVKFIKLAFSYEEWDVFDSAVEFVTNFLQAQDDPRWKKAEIELKLLTLMQPLLFPRKFRCGFSDSEANTREARMPRGSDRKQTLRMNVEGSLKYGEPSHELTILATTVFSCVSTSKQNMQPDKEILFDVITFLWQKCKTGLQQIQTSGSGYFQYIHKYKACKWVYVLWIINEVIQKSNIADIDVVMVIEVTLNLTAILENIADSTSESKKKADKKGKRSVSLSEDETCDTPEILMKSPMEQLQFAYESLEKAINEINKSRLMTLLPDGTSIFDNCCTKVDSNGQNLNSVLGLGNDKTGTRNNFLMDLHLELIQAQHRIAVKLLKMTQGVQKDGRSLNSSNYHVKIIEDSHYLTEADIIGKIKKNKLSRAIFLMQKAAQIFPEELTTSSQKRLLEEALTLIEQVEAEQSALYHSLKKFMNVKKKSRTPPPPILLCRSHCSMTFKPAPFSSDVQVSWYSILGCVAGGSNTKVRLNNNKLPNAGEEIPADGKSVLEIQGLDPNEKYIFAVAAYSSDGKLIGDAIGETTKPILAYPPLSAATVRAYLTQVAYQTGNYTLAREAFSPTWDYFVSNSSPLPANTAVISARSNLTISENRLRLETVSQTSPITLYLFLRNIFAICDINVMKGGLFCDSVCSNEILYKEQAGRLAECERMTVAIDLGNWLNDASYTLQSVVQCYGLLAPIIYHKISAVPVVQILIKCLAVLQEIPSAILQRRQAGCYESIQHMIACTSFYTAKVLRSWKEYELAVIITNYGKNLLDPSQTASLRRSGATETEETHTNKENISAKTSHLAAMEKATENLNALESNLLRLTKPVHGSELTGQEDPLFLYPIISCWTSNTAYREVMKFKNKSRFLEFFIQVLHKILNEEKVQNVLEWSGNVQAYLKRRNDHLLSINGTSRPETSSPTLPEGTRKYSRGVGEFQNSVETSALKKPEASALKKQTQETLSPIRKRQTLRQYFVKHPDIMKSPEAQRKHKEELRKVAHRTLVVLLKPIVSNYLNRKKFHQICLEEMPWRSQMNIYLAIAHYHLFRKKLEEQYNIGICGSQHQDSYNILDPEIFSLNNSGTVVVRESVENNRRTPTPYLLKKSPSGLTKKQTYTDRSSEHTSKLSGTYTPQTQMTNDMEISILRSPRECSQFPSNTILLDHFTKIFLHLRRAVVLAHRGGHWTLFQNACRELWNYTQESQSIAKHSHSHMDAFPITKEFLRNTIWLPFYLASDMIIDMITELQANDSLKIVDPEGDFCIPSCLGGITDENGGSNLHPQSPLDDVNVVDLKWICNLVLKTIELLYQMKKWEALVHIAVQFNIFTHERYTEQVIPLLVYAQRQLLERKQQFSSPDSHESHFIKYLSDNANKMSCRDYIGWNLQLPVAHAASVLVFPGCIAYPEMKNDYTGGSQAKRLVYVPLDVNDTLKCFRETLKKSKFHSRALRHSRKLLSLFLAHTQENVGRAISQISPNRRLEFNVGAELIFLPIPHDLSQEKFNFSSMVESKPIPQSQLSVIISSYEQTIGILEKNNQRDLKVQALHELGNLHFYAGNKRAAFKYWCQALDETLNIADALNNWQKLGFPKNAKDCFAIGRSTDISQKFISQAGIWGCLLAAVLVAKIAQYITTSNMRLRTKHCYFSAILFKTLFRASLPHPTSDCDFAQYEMNMLIPGIDLFSDRYRADVSTVVASLNFLMFELHCAKHNLIILPLFTLHQYFVSEICKDPAKCIEGRIFKIKVLTDIGFFTEAFHELSLLNCGERIPWKIPSGYRKTEQMKALQRFDSSKSLLTVTNLQVLEDIFNWSLSLTMLPLCNQQIMNKLTLAKMHFIICLSATINTIPEKVEKHIYSADNEPRGVTASNVKVNADKNSRQQEQRSTMVQLVDCKDELNMAMLKGILLTEAEESLNHLVQNIQDKYDGEISQCSVQDIEALIEAKLQLAAISQQRHQAAFSVALAFTAIRLLQDADIFRMKPTHFQEKKNDFCAEDGQLPHSTIAQDHMNMHLWLRCRKMLVTALVTQIHGIGYMEENYVAERRSVIKEVIIEAEAFGDIETQAEMMVQAAILDLQERCPVAGIKLLQDIISLLQEDTFIFSPASLTLVKSMLLLADILALQTVGDAEYCSSAAEPLNLLILAHEITIKAIFLCGESIEQQIEDSTLTCLVLPAKNIYLPHINLLTQVKMRIGRTLAEKVARTPERVDPLQWLHALKHLESALELCRESAKKELDIEAELLFQIGKVECQITKAGNNKAYLAVETLLEAIKLSQQHDQNFELIRRSYLEIALLYMHFVAHSENVSQTDKMVPSKSRALKSEGYKVQAWIAVRAARQVSEAVVASQLLIGMKSVKEKDEVQQKIPEFASMDLLASYRDFLSDGYNAVYESPTASSTENKQIIQNEQNQKERMECLATKASRKKEMITWVHLIHYHSYLQRLCNTNLLSGPESFSGRDGCLKSVFDSWIVLRIAKMHFFLKKHLFEYSVCCPENFPEELYDVELPHGSLADSSKMSLETSGILPKMPSVRIASPVSVTTEAGHQTESRAANASNKEINIQWYIPSLAKPSNNTETKVLLLYAYNTKPIKISNIKIFSSMSVFSGHLWVPLARVISLREKLSNLKDQVEMLMQSSESLSSASEPTSFLEQNETLKIIPSEKAEINIAKVHLDEKTEEMAKRCLSEVKALLSVPDLSSPLTEIPFDVTLQSISTLEDMFDPASAANGCTITEESLFRWIISLFH</sequence>
<dbReference type="Pfam" id="PF14858">
    <property type="entry name" value="CFAP54_N"/>
    <property type="match status" value="1"/>
</dbReference>
<name>A0A8B9C3Z3_9AVES</name>
<accession>A0A8B9C3Z3</accession>
<keyword evidence="3" id="KW-1185">Reference proteome</keyword>
<proteinExistence type="predicted"/>
<dbReference type="GO" id="GO:0120197">
    <property type="term" value="P:mucociliary clearance"/>
    <property type="evidence" value="ECO:0007669"/>
    <property type="project" value="Ensembl"/>
</dbReference>
<dbReference type="GO" id="GO:0051649">
    <property type="term" value="P:establishment of localization in cell"/>
    <property type="evidence" value="ECO:0007669"/>
    <property type="project" value="Ensembl"/>
</dbReference>
<dbReference type="Proteomes" id="UP000694426">
    <property type="component" value="Unplaced"/>
</dbReference>